<evidence type="ECO:0000256" key="1">
    <source>
        <dbReference type="SAM" id="Phobius"/>
    </source>
</evidence>
<sequence>METNITTEKIVKKQKTLKGLSVILFLIGIYLLLTEDFSVQEDSVNILSIIQTVLFFIMGVTMFITSSITIKKMNGIHIRFYPNEHSNAILIDYKIQKAEAKSISIDNLDSIIIKINSIEFIDSQNRNHNIDLVDFSSFEDRKTIKDAFNKIKEKNYA</sequence>
<keyword evidence="1" id="KW-0472">Membrane</keyword>
<evidence type="ECO:0000313" key="3">
    <source>
        <dbReference type="Proteomes" id="UP000428260"/>
    </source>
</evidence>
<organism evidence="2 3">
    <name type="scientific">Maribellus comscasis</name>
    <dbReference type="NCBI Taxonomy" id="2681766"/>
    <lineage>
        <taxon>Bacteria</taxon>
        <taxon>Pseudomonadati</taxon>
        <taxon>Bacteroidota</taxon>
        <taxon>Bacteroidia</taxon>
        <taxon>Marinilabiliales</taxon>
        <taxon>Prolixibacteraceae</taxon>
        <taxon>Maribellus</taxon>
    </lineage>
</organism>
<dbReference type="RefSeq" id="WP_158867292.1">
    <property type="nucleotide sequence ID" value="NZ_CP046401.1"/>
</dbReference>
<keyword evidence="3" id="KW-1185">Reference proteome</keyword>
<name>A0A6I6JX39_9BACT</name>
<protein>
    <submittedName>
        <fullName evidence="2">Uncharacterized protein</fullName>
    </submittedName>
</protein>
<proteinExistence type="predicted"/>
<keyword evidence="1" id="KW-0812">Transmembrane</keyword>
<feature type="transmembrane region" description="Helical" evidence="1">
    <location>
        <begin position="45"/>
        <end position="70"/>
    </location>
</feature>
<dbReference type="EMBL" id="CP046401">
    <property type="protein sequence ID" value="QGY44717.1"/>
    <property type="molecule type" value="Genomic_DNA"/>
</dbReference>
<keyword evidence="1" id="KW-1133">Transmembrane helix</keyword>
<evidence type="ECO:0000313" key="2">
    <source>
        <dbReference type="EMBL" id="QGY44717.1"/>
    </source>
</evidence>
<dbReference type="KEGG" id="mcos:GM418_13885"/>
<feature type="transmembrane region" description="Helical" evidence="1">
    <location>
        <begin position="16"/>
        <end position="33"/>
    </location>
</feature>
<gene>
    <name evidence="2" type="ORF">GM418_13885</name>
</gene>
<dbReference type="Proteomes" id="UP000428260">
    <property type="component" value="Chromosome"/>
</dbReference>
<reference evidence="2 3" key="1">
    <citation type="submission" date="2019-11" db="EMBL/GenBank/DDBJ databases">
        <authorList>
            <person name="Zheng R.K."/>
            <person name="Sun C.M."/>
        </authorList>
    </citation>
    <scope>NUCLEOTIDE SEQUENCE [LARGE SCALE GENOMIC DNA]</scope>
    <source>
        <strain evidence="2 3">WC007</strain>
    </source>
</reference>
<dbReference type="AlphaFoldDB" id="A0A6I6JX39"/>
<accession>A0A6I6JX39</accession>